<evidence type="ECO:0000259" key="4">
    <source>
        <dbReference type="PROSITE" id="PS50977"/>
    </source>
</evidence>
<gene>
    <name evidence="5" type="ORF">CRD60_04425</name>
</gene>
<sequence>MQALLDSAEHIVKTHGKEALTPSAVSKGAGIARNSIYRYVHDMDDLCQLLLERHMPHWQHALEEGLAQIQDPVDIITAWVRINLDEAVGEGKGWLLEIPNLPMDKIPQDQAGSKEDQHDKQGREDGRTEQAGPSDRDREANAEQQGTTGKDRSNKAYGEFNHNYRHIKQLYSQIDEPMMKAWQALNRDKARIGIALTRGMLGSSMHLLTIRGTSPVYGDKPGATADDQSHKSRKQQAEQAAIIEDTVQACRTIAESFRGEERPD</sequence>
<dbReference type="SUPFAM" id="SSF46689">
    <property type="entry name" value="Homeodomain-like"/>
    <property type="match status" value="1"/>
</dbReference>
<feature type="region of interest" description="Disordered" evidence="3">
    <location>
        <begin position="103"/>
        <end position="157"/>
    </location>
</feature>
<keyword evidence="6" id="KW-1185">Reference proteome</keyword>
<feature type="domain" description="HTH tetR-type" evidence="4">
    <location>
        <begin position="1"/>
        <end position="58"/>
    </location>
</feature>
<comment type="caution">
    <text evidence="5">The sequence shown here is derived from an EMBL/GenBank/DDBJ whole genome shotgun (WGS) entry which is preliminary data.</text>
</comment>
<evidence type="ECO:0000313" key="6">
    <source>
        <dbReference type="Proteomes" id="UP000252530"/>
    </source>
</evidence>
<feature type="DNA-binding region" description="H-T-H motif" evidence="2">
    <location>
        <begin position="21"/>
        <end position="40"/>
    </location>
</feature>
<evidence type="ECO:0000313" key="5">
    <source>
        <dbReference type="EMBL" id="RBP97838.1"/>
    </source>
</evidence>
<dbReference type="GO" id="GO:0003677">
    <property type="term" value="F:DNA binding"/>
    <property type="evidence" value="ECO:0007669"/>
    <property type="project" value="UniProtKB-UniRule"/>
</dbReference>
<evidence type="ECO:0000256" key="1">
    <source>
        <dbReference type="ARBA" id="ARBA00023125"/>
    </source>
</evidence>
<name>A0A366K9J2_9BIFI</name>
<dbReference type="AlphaFoldDB" id="A0A366K9J2"/>
<dbReference type="InterPro" id="IPR001647">
    <property type="entry name" value="HTH_TetR"/>
</dbReference>
<keyword evidence="1 2" id="KW-0238">DNA-binding</keyword>
<proteinExistence type="predicted"/>
<dbReference type="Gene3D" id="1.10.357.10">
    <property type="entry name" value="Tetracycline Repressor, domain 2"/>
    <property type="match status" value="1"/>
</dbReference>
<reference evidence="5 6" key="1">
    <citation type="submission" date="2017-10" db="EMBL/GenBank/DDBJ databases">
        <title>Bifidobacterium xylocopum sp. nov. and Bifidobacterium aemilianum sp. nov., from the carpenter bee (Xylocopa violacea) digestive tract.</title>
        <authorList>
            <person name="Alberoni D."/>
            <person name="Baffoni L."/>
            <person name="Di Gioia D."/>
            <person name="Gaggia F."/>
            <person name="Biavati B."/>
        </authorList>
    </citation>
    <scope>NUCLEOTIDE SEQUENCE [LARGE SCALE GENOMIC DNA]</scope>
    <source>
        <strain evidence="5 6">XV10</strain>
    </source>
</reference>
<dbReference type="EMBL" id="PDCG01000003">
    <property type="protein sequence ID" value="RBP97838.1"/>
    <property type="molecule type" value="Genomic_DNA"/>
</dbReference>
<dbReference type="Proteomes" id="UP000252530">
    <property type="component" value="Unassembled WGS sequence"/>
</dbReference>
<feature type="compositionally biased region" description="Basic and acidic residues" evidence="3">
    <location>
        <begin position="112"/>
        <end position="141"/>
    </location>
</feature>
<evidence type="ECO:0000256" key="2">
    <source>
        <dbReference type="PROSITE-ProRule" id="PRU00335"/>
    </source>
</evidence>
<accession>A0A366K9J2</accession>
<evidence type="ECO:0000256" key="3">
    <source>
        <dbReference type="SAM" id="MobiDB-lite"/>
    </source>
</evidence>
<dbReference type="PROSITE" id="PS50977">
    <property type="entry name" value="HTH_TETR_2"/>
    <property type="match status" value="1"/>
</dbReference>
<protein>
    <recommendedName>
        <fullName evidence="4">HTH tetR-type domain-containing protein</fullName>
    </recommendedName>
</protein>
<dbReference type="InterPro" id="IPR009057">
    <property type="entry name" value="Homeodomain-like_sf"/>
</dbReference>
<organism evidence="5 6">
    <name type="scientific">Bifidobacterium aemilianum</name>
    <dbReference type="NCBI Taxonomy" id="2493120"/>
    <lineage>
        <taxon>Bacteria</taxon>
        <taxon>Bacillati</taxon>
        <taxon>Actinomycetota</taxon>
        <taxon>Actinomycetes</taxon>
        <taxon>Bifidobacteriales</taxon>
        <taxon>Bifidobacteriaceae</taxon>
        <taxon>Bifidobacterium</taxon>
    </lineage>
</organism>